<protein>
    <submittedName>
        <fullName evidence="1">Uncharacterized protein</fullName>
    </submittedName>
</protein>
<sequence length="96" mass="11007">MIVRVLVDLNDEGWLYLLTIQTEDKDRLFELLKEHSHDVRFIEEKEEPSKRDTGDRKLDDGSIVLRCQSFGDKVGAMYAFGKSQGKMCTIEKAVAV</sequence>
<dbReference type="AlphaFoldDB" id="A0A6I2UBR1"/>
<name>A0A6I2UBR1_9FIRM</name>
<reference evidence="1 2" key="1">
    <citation type="submission" date="2019-08" db="EMBL/GenBank/DDBJ databases">
        <title>In-depth cultivation of the pig gut microbiome towards novel bacterial diversity and tailored functional studies.</title>
        <authorList>
            <person name="Wylensek D."/>
            <person name="Hitch T.C.A."/>
            <person name="Clavel T."/>
        </authorList>
    </citation>
    <scope>NUCLEOTIDE SEQUENCE [LARGE SCALE GENOMIC DNA]</scope>
    <source>
        <strain evidence="1 2">WCA-693-APC-5D-A</strain>
    </source>
</reference>
<organism evidence="1 2">
    <name type="scientific">Anaerovibrio slackiae</name>
    <dbReference type="NCBI Taxonomy" id="2652309"/>
    <lineage>
        <taxon>Bacteria</taxon>
        <taxon>Bacillati</taxon>
        <taxon>Bacillota</taxon>
        <taxon>Negativicutes</taxon>
        <taxon>Selenomonadales</taxon>
        <taxon>Selenomonadaceae</taxon>
        <taxon>Anaerovibrio</taxon>
    </lineage>
</organism>
<evidence type="ECO:0000313" key="2">
    <source>
        <dbReference type="Proteomes" id="UP000433181"/>
    </source>
</evidence>
<dbReference type="Proteomes" id="UP000433181">
    <property type="component" value="Unassembled WGS sequence"/>
</dbReference>
<keyword evidence="2" id="KW-1185">Reference proteome</keyword>
<dbReference type="GeneID" id="96778089"/>
<dbReference type="RefSeq" id="WP_154406332.1">
    <property type="nucleotide sequence ID" value="NZ_VUNR01000005.1"/>
</dbReference>
<accession>A0A6I2UBR1</accession>
<proteinExistence type="predicted"/>
<gene>
    <name evidence="1" type="ORF">FYJ84_04110</name>
</gene>
<dbReference type="EMBL" id="VUNR01000005">
    <property type="protein sequence ID" value="MSU08177.1"/>
    <property type="molecule type" value="Genomic_DNA"/>
</dbReference>
<comment type="caution">
    <text evidence="1">The sequence shown here is derived from an EMBL/GenBank/DDBJ whole genome shotgun (WGS) entry which is preliminary data.</text>
</comment>
<evidence type="ECO:0000313" key="1">
    <source>
        <dbReference type="EMBL" id="MSU08177.1"/>
    </source>
</evidence>